<evidence type="ECO:0000313" key="11">
    <source>
        <dbReference type="EMBL" id="GAA4387497.1"/>
    </source>
</evidence>
<dbReference type="InterPro" id="IPR051535">
    <property type="entry name" value="Siderophore_ABC-ATPase"/>
</dbReference>
<dbReference type="GO" id="GO:0005524">
    <property type="term" value="F:ATP binding"/>
    <property type="evidence" value="ECO:0007669"/>
    <property type="project" value="UniProtKB-KW"/>
</dbReference>
<dbReference type="InterPro" id="IPR027417">
    <property type="entry name" value="P-loop_NTPase"/>
</dbReference>
<keyword evidence="2" id="KW-0813">Transport</keyword>
<dbReference type="Gene3D" id="3.40.50.300">
    <property type="entry name" value="P-loop containing nucleotide triphosphate hydrolases"/>
    <property type="match status" value="1"/>
</dbReference>
<dbReference type="SMART" id="SM00382">
    <property type="entry name" value="AAA"/>
    <property type="match status" value="1"/>
</dbReference>
<evidence type="ECO:0000256" key="9">
    <source>
        <dbReference type="ARBA" id="ARBA00023136"/>
    </source>
</evidence>
<dbReference type="SUPFAM" id="SSF52540">
    <property type="entry name" value="P-loop containing nucleoside triphosphate hydrolases"/>
    <property type="match status" value="1"/>
</dbReference>
<gene>
    <name evidence="11" type="ORF">GCM10023167_11500</name>
</gene>
<keyword evidence="3" id="KW-1003">Cell membrane</keyword>
<dbReference type="Pfam" id="PF00005">
    <property type="entry name" value="ABC_tran"/>
    <property type="match status" value="1"/>
</dbReference>
<evidence type="ECO:0000256" key="7">
    <source>
        <dbReference type="ARBA" id="ARBA00023004"/>
    </source>
</evidence>
<dbReference type="CDD" id="cd03214">
    <property type="entry name" value="ABC_Iron-Siderophores_B12_Hemin"/>
    <property type="match status" value="1"/>
</dbReference>
<sequence>MIELSGVTKIYDHQVVVDDVTLSIPAGGVTSIIGANGAGKSTMLSMIARLLPSDAGSITVAGMDVSTVASDRLARHLAILRQENHMTMRLTVQDLVAFGRYPYSKGRLTPEDTFEIERHIQYFDLGGLRNRFIDQLSGGQRQRAYVAMVMAQDTEFVLLDEPLNNLDMKHSAHMMRLLRRAADDLGKTIVIVIHDINFASTYSDSIIAMKRGKIVAAGNSCDIMTTECLANIYDMDIRIIEVDGRRIGVYF</sequence>
<keyword evidence="5" id="KW-0547">Nucleotide-binding</keyword>
<evidence type="ECO:0000256" key="8">
    <source>
        <dbReference type="ARBA" id="ARBA00023065"/>
    </source>
</evidence>
<evidence type="ECO:0000256" key="4">
    <source>
        <dbReference type="ARBA" id="ARBA00022496"/>
    </source>
</evidence>
<name>A0ABP8JAI9_9MICO</name>
<dbReference type="InterPro" id="IPR003593">
    <property type="entry name" value="AAA+_ATPase"/>
</dbReference>
<keyword evidence="9" id="KW-0472">Membrane</keyword>
<comment type="caution">
    <text evidence="11">The sequence shown here is derived from an EMBL/GenBank/DDBJ whole genome shotgun (WGS) entry which is preliminary data.</text>
</comment>
<proteinExistence type="predicted"/>
<dbReference type="RefSeq" id="WP_295689203.1">
    <property type="nucleotide sequence ID" value="NZ_BAABGL010000004.1"/>
</dbReference>
<comment type="subcellular location">
    <subcellularLocation>
        <location evidence="1">Cell membrane</location>
        <topology evidence="1">Peripheral membrane protein</topology>
    </subcellularLocation>
</comment>
<keyword evidence="12" id="KW-1185">Reference proteome</keyword>
<feature type="domain" description="ABC transporter" evidence="10">
    <location>
        <begin position="2"/>
        <end position="236"/>
    </location>
</feature>
<dbReference type="EMBL" id="BAABGL010000004">
    <property type="protein sequence ID" value="GAA4387497.1"/>
    <property type="molecule type" value="Genomic_DNA"/>
</dbReference>
<dbReference type="PROSITE" id="PS50893">
    <property type="entry name" value="ABC_TRANSPORTER_2"/>
    <property type="match status" value="1"/>
</dbReference>
<dbReference type="PANTHER" id="PTHR42771:SF3">
    <property type="entry name" value="PETROBACTIN IMPORT ATP-BINDING PROTEIN YCLP"/>
    <property type="match status" value="1"/>
</dbReference>
<accession>A0ABP8JAI9</accession>
<evidence type="ECO:0000259" key="10">
    <source>
        <dbReference type="PROSITE" id="PS50893"/>
    </source>
</evidence>
<evidence type="ECO:0000256" key="3">
    <source>
        <dbReference type="ARBA" id="ARBA00022475"/>
    </source>
</evidence>
<keyword evidence="4" id="KW-0410">Iron transport</keyword>
<evidence type="ECO:0000313" key="12">
    <source>
        <dbReference type="Proteomes" id="UP001500642"/>
    </source>
</evidence>
<reference evidence="12" key="1">
    <citation type="journal article" date="2019" name="Int. J. Syst. Evol. Microbiol.">
        <title>The Global Catalogue of Microorganisms (GCM) 10K type strain sequencing project: providing services to taxonomists for standard genome sequencing and annotation.</title>
        <authorList>
            <consortium name="The Broad Institute Genomics Platform"/>
            <consortium name="The Broad Institute Genome Sequencing Center for Infectious Disease"/>
            <person name="Wu L."/>
            <person name="Ma J."/>
        </authorList>
    </citation>
    <scope>NUCLEOTIDE SEQUENCE [LARGE SCALE GENOMIC DNA]</scope>
    <source>
        <strain evidence="12">JCM 17808</strain>
    </source>
</reference>
<evidence type="ECO:0000256" key="2">
    <source>
        <dbReference type="ARBA" id="ARBA00022448"/>
    </source>
</evidence>
<dbReference type="InterPro" id="IPR003439">
    <property type="entry name" value="ABC_transporter-like_ATP-bd"/>
</dbReference>
<evidence type="ECO:0000256" key="1">
    <source>
        <dbReference type="ARBA" id="ARBA00004202"/>
    </source>
</evidence>
<organism evidence="11 12">
    <name type="scientific">Brevibacterium pityocampae</name>
    <dbReference type="NCBI Taxonomy" id="506594"/>
    <lineage>
        <taxon>Bacteria</taxon>
        <taxon>Bacillati</taxon>
        <taxon>Actinomycetota</taxon>
        <taxon>Actinomycetes</taxon>
        <taxon>Micrococcales</taxon>
        <taxon>Brevibacteriaceae</taxon>
        <taxon>Brevibacterium</taxon>
    </lineage>
</organism>
<evidence type="ECO:0000256" key="6">
    <source>
        <dbReference type="ARBA" id="ARBA00022840"/>
    </source>
</evidence>
<keyword evidence="6 11" id="KW-0067">ATP-binding</keyword>
<dbReference type="Proteomes" id="UP001500642">
    <property type="component" value="Unassembled WGS sequence"/>
</dbReference>
<dbReference type="PANTHER" id="PTHR42771">
    <property type="entry name" value="IRON(3+)-HYDROXAMATE IMPORT ATP-BINDING PROTEIN FHUC"/>
    <property type="match status" value="1"/>
</dbReference>
<protein>
    <submittedName>
        <fullName evidence="11">ABC transporter ATP-binding protein</fullName>
    </submittedName>
</protein>
<evidence type="ECO:0000256" key="5">
    <source>
        <dbReference type="ARBA" id="ARBA00022741"/>
    </source>
</evidence>
<keyword evidence="8" id="KW-0406">Ion transport</keyword>
<keyword evidence="7" id="KW-0408">Iron</keyword>